<comment type="caution">
    <text evidence="2">The sequence shown here is derived from an EMBL/GenBank/DDBJ whole genome shotgun (WGS) entry which is preliminary data.</text>
</comment>
<sequence>MSIARRVPYEPDPKARPYHQAHDHALTKSAKFPGKFAGWYADHCFETMTVAQAWEIAPDEMKRR</sequence>
<organism evidence="2 3">
    <name type="scientific">Mycobacterium intracellulare</name>
    <dbReference type="NCBI Taxonomy" id="1767"/>
    <lineage>
        <taxon>Bacteria</taxon>
        <taxon>Bacillati</taxon>
        <taxon>Actinomycetota</taxon>
        <taxon>Actinomycetes</taxon>
        <taxon>Mycobacteriales</taxon>
        <taxon>Mycobacteriaceae</taxon>
        <taxon>Mycobacterium</taxon>
        <taxon>Mycobacterium avium complex (MAC)</taxon>
    </lineage>
</organism>
<feature type="region of interest" description="Disordered" evidence="1">
    <location>
        <begin position="1"/>
        <end position="22"/>
    </location>
</feature>
<evidence type="ECO:0000313" key="2">
    <source>
        <dbReference type="EMBL" id="MDV7014338.1"/>
    </source>
</evidence>
<accession>A0AAE4UF10</accession>
<evidence type="ECO:0000313" key="3">
    <source>
        <dbReference type="Proteomes" id="UP001187143"/>
    </source>
</evidence>
<feature type="compositionally biased region" description="Basic and acidic residues" evidence="1">
    <location>
        <begin position="7"/>
        <end position="22"/>
    </location>
</feature>
<gene>
    <name evidence="2" type="ORF">R4F53_18780</name>
</gene>
<dbReference type="Proteomes" id="UP001187143">
    <property type="component" value="Unassembled WGS sequence"/>
</dbReference>
<name>A0AAE4UF10_MYCIT</name>
<dbReference type="RefSeq" id="WP_225325312.1">
    <property type="nucleotide sequence ID" value="NZ_JAEKMV010000031.1"/>
</dbReference>
<dbReference type="AlphaFoldDB" id="A0AAE4UF10"/>
<dbReference type="EMBL" id="JAWLLD010000022">
    <property type="protein sequence ID" value="MDV7014338.1"/>
    <property type="molecule type" value="Genomic_DNA"/>
</dbReference>
<protein>
    <submittedName>
        <fullName evidence="2">Uncharacterized protein</fullName>
    </submittedName>
</protein>
<proteinExistence type="predicted"/>
<reference evidence="2" key="1">
    <citation type="submission" date="2023-10" db="EMBL/GenBank/DDBJ databases">
        <title>Characterization and genome sequence of Mycobacterium intracellulare ABSURDO, a novel pathogenic isolate with three colony morphotypes that vary in growth and acid-fastness.</title>
        <authorList>
            <person name="Jude B.A."/>
            <person name="Robinson R.T."/>
        </authorList>
    </citation>
    <scope>NUCLEOTIDE SEQUENCE</scope>
    <source>
        <strain evidence="2">ABSURDO Component B</strain>
    </source>
</reference>
<evidence type="ECO:0000256" key="1">
    <source>
        <dbReference type="SAM" id="MobiDB-lite"/>
    </source>
</evidence>